<dbReference type="Gene3D" id="3.30.450.60">
    <property type="match status" value="1"/>
</dbReference>
<dbReference type="InterPro" id="IPR036168">
    <property type="entry name" value="AP2_Mu_C_sf"/>
</dbReference>
<organism evidence="11 12">
    <name type="scientific">Wolfiporia cocos (strain MD-104)</name>
    <name type="common">Brown rot fungus</name>
    <dbReference type="NCBI Taxonomy" id="742152"/>
    <lineage>
        <taxon>Eukaryota</taxon>
        <taxon>Fungi</taxon>
        <taxon>Dikarya</taxon>
        <taxon>Basidiomycota</taxon>
        <taxon>Agaricomycotina</taxon>
        <taxon>Agaricomycetes</taxon>
        <taxon>Polyporales</taxon>
        <taxon>Phaeolaceae</taxon>
        <taxon>Wolfiporia</taxon>
    </lineage>
</organism>
<dbReference type="OMA" id="VWKIPRI"/>
<keyword evidence="3 9" id="KW-0813">Transport</keyword>
<dbReference type="PROSITE" id="PS00991">
    <property type="entry name" value="CLAT_ADAPTOR_M_2"/>
    <property type="match status" value="1"/>
</dbReference>
<evidence type="ECO:0000256" key="2">
    <source>
        <dbReference type="ARBA" id="ARBA00004277"/>
    </source>
</evidence>
<proteinExistence type="inferred from homology"/>
<dbReference type="SUPFAM" id="SSF49447">
    <property type="entry name" value="Second domain of Mu2 adaptin subunit (ap50) of ap2 adaptor"/>
    <property type="match status" value="1"/>
</dbReference>
<keyword evidence="8" id="KW-0168">Coated pit</keyword>
<dbReference type="SUPFAM" id="SSF64356">
    <property type="entry name" value="SNARE-like"/>
    <property type="match status" value="1"/>
</dbReference>
<dbReference type="CDD" id="cd09251">
    <property type="entry name" value="AP-2_Mu2_Cterm"/>
    <property type="match status" value="1"/>
</dbReference>
<evidence type="ECO:0000256" key="1">
    <source>
        <dbReference type="ARBA" id="ARBA00004236"/>
    </source>
</evidence>
<dbReference type="GO" id="GO:0006897">
    <property type="term" value="P:endocytosis"/>
    <property type="evidence" value="ECO:0007669"/>
    <property type="project" value="UniProtKB-KW"/>
</dbReference>
<dbReference type="FunFam" id="3.30.450.60:FF:000002">
    <property type="entry name" value="AP-2 complex subunit mu, putative"/>
    <property type="match status" value="1"/>
</dbReference>
<dbReference type="GO" id="GO:0030131">
    <property type="term" value="C:clathrin adaptor complex"/>
    <property type="evidence" value="ECO:0007669"/>
    <property type="project" value="UniProtKB-UniRule"/>
</dbReference>
<evidence type="ECO:0000256" key="4">
    <source>
        <dbReference type="ARBA" id="ARBA00022475"/>
    </source>
</evidence>
<dbReference type="CDD" id="cd14836">
    <property type="entry name" value="AP2_Mu_N"/>
    <property type="match status" value="1"/>
</dbReference>
<dbReference type="InterPro" id="IPR050431">
    <property type="entry name" value="Adaptor_comp_med_subunit"/>
</dbReference>
<keyword evidence="6 9" id="KW-0653">Protein transport</keyword>
<dbReference type="Proteomes" id="UP000218811">
    <property type="component" value="Unassembled WGS sequence"/>
</dbReference>
<evidence type="ECO:0000256" key="9">
    <source>
        <dbReference type="PIRNR" id="PIRNR005992"/>
    </source>
</evidence>
<comment type="subcellular location">
    <subcellularLocation>
        <location evidence="1">Cell membrane</location>
    </subcellularLocation>
    <subcellularLocation>
        <location evidence="2">Membrane</location>
        <location evidence="2">Coated pit</location>
        <topology evidence="2">Peripheral membrane protein</topology>
        <orientation evidence="2">Cytoplasmic side</orientation>
    </subcellularLocation>
</comment>
<dbReference type="InterPro" id="IPR001392">
    <property type="entry name" value="Clathrin_mu"/>
</dbReference>
<dbReference type="Pfam" id="PF00928">
    <property type="entry name" value="Adap_comp_sub"/>
    <property type="match status" value="1"/>
</dbReference>
<dbReference type="GO" id="GO:0005886">
    <property type="term" value="C:plasma membrane"/>
    <property type="evidence" value="ECO:0007669"/>
    <property type="project" value="UniProtKB-SubCell"/>
</dbReference>
<keyword evidence="7" id="KW-0472">Membrane</keyword>
<dbReference type="PROSITE" id="PS51072">
    <property type="entry name" value="MHD"/>
    <property type="match status" value="1"/>
</dbReference>
<dbReference type="OrthoDB" id="10259133at2759"/>
<evidence type="ECO:0000256" key="7">
    <source>
        <dbReference type="ARBA" id="ARBA00023136"/>
    </source>
</evidence>
<evidence type="ECO:0000313" key="11">
    <source>
        <dbReference type="EMBL" id="PCH37932.1"/>
    </source>
</evidence>
<dbReference type="Pfam" id="PF01217">
    <property type="entry name" value="Clat_adaptor_s"/>
    <property type="match status" value="1"/>
</dbReference>
<evidence type="ECO:0000256" key="8">
    <source>
        <dbReference type="ARBA" id="ARBA00023176"/>
    </source>
</evidence>
<dbReference type="InterPro" id="IPR043532">
    <property type="entry name" value="AP2_Mu_N"/>
</dbReference>
<dbReference type="Gene3D" id="2.60.40.1170">
    <property type="entry name" value="Mu homology domain, subdomain B"/>
    <property type="match status" value="2"/>
</dbReference>
<name>A0A2H3J6N9_WOLCO</name>
<dbReference type="PANTHER" id="PTHR10529">
    <property type="entry name" value="AP COMPLEX SUBUNIT MU"/>
    <property type="match status" value="1"/>
</dbReference>
<keyword evidence="12" id="KW-1185">Reference proteome</keyword>
<dbReference type="GO" id="GO:0006886">
    <property type="term" value="P:intracellular protein transport"/>
    <property type="evidence" value="ECO:0007669"/>
    <property type="project" value="UniProtKB-UniRule"/>
</dbReference>
<evidence type="ECO:0000256" key="3">
    <source>
        <dbReference type="ARBA" id="ARBA00022448"/>
    </source>
</evidence>
<gene>
    <name evidence="11" type="ORF">WOLCODRAFT_130575</name>
</gene>
<dbReference type="EMBL" id="KB467942">
    <property type="protein sequence ID" value="PCH37932.1"/>
    <property type="molecule type" value="Genomic_DNA"/>
</dbReference>
<feature type="domain" description="MHD" evidence="10">
    <location>
        <begin position="169"/>
        <end position="423"/>
    </location>
</feature>
<accession>A0A2H3J6N9</accession>
<dbReference type="InterPro" id="IPR043512">
    <property type="entry name" value="Mu2_C"/>
</dbReference>
<keyword evidence="5" id="KW-0254">Endocytosis</keyword>
<evidence type="ECO:0000256" key="5">
    <source>
        <dbReference type="ARBA" id="ARBA00022583"/>
    </source>
</evidence>
<dbReference type="InterPro" id="IPR028565">
    <property type="entry name" value="MHD"/>
</dbReference>
<dbReference type="STRING" id="742152.A0A2H3J6N9"/>
<dbReference type="PRINTS" id="PR00314">
    <property type="entry name" value="CLATHRINADPT"/>
</dbReference>
<reference evidence="11 12" key="1">
    <citation type="journal article" date="2012" name="Science">
        <title>The Paleozoic origin of enzymatic lignin decomposition reconstructed from 31 fungal genomes.</title>
        <authorList>
            <person name="Floudas D."/>
            <person name="Binder M."/>
            <person name="Riley R."/>
            <person name="Barry K."/>
            <person name="Blanchette R.A."/>
            <person name="Henrissat B."/>
            <person name="Martinez A.T."/>
            <person name="Otillar R."/>
            <person name="Spatafora J.W."/>
            <person name="Yadav J.S."/>
            <person name="Aerts A."/>
            <person name="Benoit I."/>
            <person name="Boyd A."/>
            <person name="Carlson A."/>
            <person name="Copeland A."/>
            <person name="Coutinho P.M."/>
            <person name="de Vries R.P."/>
            <person name="Ferreira P."/>
            <person name="Findley K."/>
            <person name="Foster B."/>
            <person name="Gaskell J."/>
            <person name="Glotzer D."/>
            <person name="Gorecki P."/>
            <person name="Heitman J."/>
            <person name="Hesse C."/>
            <person name="Hori C."/>
            <person name="Igarashi K."/>
            <person name="Jurgens J.A."/>
            <person name="Kallen N."/>
            <person name="Kersten P."/>
            <person name="Kohler A."/>
            <person name="Kuees U."/>
            <person name="Kumar T.K.A."/>
            <person name="Kuo A."/>
            <person name="LaButti K."/>
            <person name="Larrondo L.F."/>
            <person name="Lindquist E."/>
            <person name="Ling A."/>
            <person name="Lombard V."/>
            <person name="Lucas S."/>
            <person name="Lundell T."/>
            <person name="Martin R."/>
            <person name="McLaughlin D.J."/>
            <person name="Morgenstern I."/>
            <person name="Morin E."/>
            <person name="Murat C."/>
            <person name="Nagy L.G."/>
            <person name="Nolan M."/>
            <person name="Ohm R.A."/>
            <person name="Patyshakuliyeva A."/>
            <person name="Rokas A."/>
            <person name="Ruiz-Duenas F.J."/>
            <person name="Sabat G."/>
            <person name="Salamov A."/>
            <person name="Samejima M."/>
            <person name="Schmutz J."/>
            <person name="Slot J.C."/>
            <person name="St John F."/>
            <person name="Stenlid J."/>
            <person name="Sun H."/>
            <person name="Sun S."/>
            <person name="Syed K."/>
            <person name="Tsang A."/>
            <person name="Wiebenga A."/>
            <person name="Young D."/>
            <person name="Pisabarro A."/>
            <person name="Eastwood D.C."/>
            <person name="Martin F."/>
            <person name="Cullen D."/>
            <person name="Grigoriev I.V."/>
            <person name="Hibbett D.S."/>
        </authorList>
    </citation>
    <scope>NUCLEOTIDE SEQUENCE [LARGE SCALE GENOMIC DNA]</scope>
    <source>
        <strain evidence="11 12">MD-104</strain>
    </source>
</reference>
<dbReference type="InterPro" id="IPR018240">
    <property type="entry name" value="Clathrin_mu_CS"/>
</dbReference>
<comment type="similarity">
    <text evidence="9">Belongs to the adaptor complexes medium subunit family.</text>
</comment>
<keyword evidence="4" id="KW-1003">Cell membrane</keyword>
<dbReference type="GO" id="GO:0005905">
    <property type="term" value="C:clathrin-coated pit"/>
    <property type="evidence" value="ECO:0007669"/>
    <property type="project" value="UniProtKB-KW"/>
</dbReference>
<dbReference type="PIRSF" id="PIRSF005992">
    <property type="entry name" value="Clathrin_mu"/>
    <property type="match status" value="1"/>
</dbReference>
<evidence type="ECO:0000313" key="12">
    <source>
        <dbReference type="Proteomes" id="UP000218811"/>
    </source>
</evidence>
<dbReference type="InterPro" id="IPR011012">
    <property type="entry name" value="Longin-like_dom_sf"/>
</dbReference>
<evidence type="ECO:0000256" key="6">
    <source>
        <dbReference type="ARBA" id="ARBA00022927"/>
    </source>
</evidence>
<protein>
    <submittedName>
        <fullName evidence="11">Clathrin adaptor mu subunit</fullName>
    </submittedName>
</protein>
<sequence length="426" mass="48006">MISAFFIFNQKGEVLISRLYRPDLKRSIADVFRIQVVSNSDVRSPIITLGSTSFFHVRVNNLYVVAVTKCNANAALVFEFCYRFISIAKSYFGKVDEEAIKNNFVLIYELIDEINDFGYPQNSEIDTLKSYITTESVMSTNFAAEESSRITVQATGATSWRRNDVKYKKNEAFVDVVETVNLSMSAKGTILRADVDGHILMRAYLSGTPECKFGLNDKLVIDKEQRGASDAVELDDCRFHQCVRLNEFDSSRTISFIPPDGEFELMKYRSTSNVKLPLKVIPSVTEIGTTQVQYVVTVKTNFSNKLSGTNVVLRIPTPLNTTSVDCKVVSGKAKYVPAENVVVWKIQRIQGGQEVTLSATAALTSTTTRQVWARPPIDVDFQVLMFTASGLIVRFLKVFEKNNYQSVKWVRYLTKASGSYQIRVRF</sequence>
<dbReference type="AlphaFoldDB" id="A0A2H3J6N9"/>
<evidence type="ECO:0000259" key="10">
    <source>
        <dbReference type="PROSITE" id="PS51072"/>
    </source>
</evidence>
<dbReference type="PROSITE" id="PS00990">
    <property type="entry name" value="CLAT_ADAPTOR_M_1"/>
    <property type="match status" value="1"/>
</dbReference>
<dbReference type="InterPro" id="IPR022775">
    <property type="entry name" value="AP_mu_sigma_su"/>
</dbReference>